<dbReference type="InterPro" id="IPR017969">
    <property type="entry name" value="Heavy-metal-associated_CS"/>
</dbReference>
<sequence length="72" mass="7383">MTTKNFTVTGMSCGHCESAVRSELAELTGIEEIAVSASTGELRVTLAEGADLPDSAIIEAVDEAGYQAVPAP</sequence>
<dbReference type="Proteomes" id="UP000460157">
    <property type="component" value="Unassembled WGS sequence"/>
</dbReference>
<protein>
    <recommendedName>
        <fullName evidence="2">HMA domain-containing protein</fullName>
    </recommendedName>
</protein>
<accession>A0A7K1ULN4</accession>
<evidence type="ECO:0000259" key="2">
    <source>
        <dbReference type="PROSITE" id="PS50846"/>
    </source>
</evidence>
<dbReference type="PROSITE" id="PS01047">
    <property type="entry name" value="HMA_1"/>
    <property type="match status" value="1"/>
</dbReference>
<evidence type="ECO:0000256" key="1">
    <source>
        <dbReference type="ARBA" id="ARBA00022723"/>
    </source>
</evidence>
<organism evidence="3 4">
    <name type="scientific">Nesterenkonia alkaliphila</name>
    <dbReference type="NCBI Taxonomy" id="1463631"/>
    <lineage>
        <taxon>Bacteria</taxon>
        <taxon>Bacillati</taxon>
        <taxon>Actinomycetota</taxon>
        <taxon>Actinomycetes</taxon>
        <taxon>Micrococcales</taxon>
        <taxon>Micrococcaceae</taxon>
        <taxon>Nesterenkonia</taxon>
    </lineage>
</organism>
<keyword evidence="4" id="KW-1185">Reference proteome</keyword>
<dbReference type="OrthoDB" id="9813965at2"/>
<evidence type="ECO:0000313" key="3">
    <source>
        <dbReference type="EMBL" id="MVT26941.1"/>
    </source>
</evidence>
<dbReference type="SUPFAM" id="SSF55008">
    <property type="entry name" value="HMA, heavy metal-associated domain"/>
    <property type="match status" value="1"/>
</dbReference>
<feature type="domain" description="HMA" evidence="2">
    <location>
        <begin position="2"/>
        <end position="69"/>
    </location>
</feature>
<comment type="caution">
    <text evidence="3">The sequence shown here is derived from an EMBL/GenBank/DDBJ whole genome shotgun (WGS) entry which is preliminary data.</text>
</comment>
<dbReference type="Pfam" id="PF00403">
    <property type="entry name" value="HMA"/>
    <property type="match status" value="1"/>
</dbReference>
<gene>
    <name evidence="3" type="ORF">GNZ21_11325</name>
</gene>
<dbReference type="AlphaFoldDB" id="A0A7K1ULN4"/>
<dbReference type="InterPro" id="IPR036163">
    <property type="entry name" value="HMA_dom_sf"/>
</dbReference>
<proteinExistence type="predicted"/>
<reference evidence="3 4" key="1">
    <citation type="submission" date="2019-12" db="EMBL/GenBank/DDBJ databases">
        <title>Nesterenkonia muleiensis sp. nov., a novel actinobacterium isolated from sap of Populus euphratica.</title>
        <authorList>
            <person name="Wang R."/>
        </authorList>
    </citation>
    <scope>NUCLEOTIDE SEQUENCE [LARGE SCALE GENOMIC DNA]</scope>
    <source>
        <strain evidence="3 4">F10</strain>
    </source>
</reference>
<dbReference type="Gene3D" id="3.30.70.100">
    <property type="match status" value="1"/>
</dbReference>
<dbReference type="RefSeq" id="WP_157324419.1">
    <property type="nucleotide sequence ID" value="NZ_BMFX01000014.1"/>
</dbReference>
<dbReference type="EMBL" id="WRPM01000080">
    <property type="protein sequence ID" value="MVT26941.1"/>
    <property type="molecule type" value="Genomic_DNA"/>
</dbReference>
<keyword evidence="1" id="KW-0479">Metal-binding</keyword>
<dbReference type="GO" id="GO:0046872">
    <property type="term" value="F:metal ion binding"/>
    <property type="evidence" value="ECO:0007669"/>
    <property type="project" value="UniProtKB-KW"/>
</dbReference>
<dbReference type="CDD" id="cd00371">
    <property type="entry name" value="HMA"/>
    <property type="match status" value="1"/>
</dbReference>
<dbReference type="PROSITE" id="PS50846">
    <property type="entry name" value="HMA_2"/>
    <property type="match status" value="1"/>
</dbReference>
<name>A0A7K1ULN4_9MICC</name>
<evidence type="ECO:0000313" key="4">
    <source>
        <dbReference type="Proteomes" id="UP000460157"/>
    </source>
</evidence>
<dbReference type="InterPro" id="IPR006121">
    <property type="entry name" value="HMA_dom"/>
</dbReference>